<name>A0A6A4WKU8_AMPAM</name>
<dbReference type="InterPro" id="IPR013087">
    <property type="entry name" value="Znf_C2H2_type"/>
</dbReference>
<dbReference type="AlphaFoldDB" id="A0A6A4WKU8"/>
<dbReference type="EMBL" id="VIIS01001007">
    <property type="protein sequence ID" value="KAF0302828.1"/>
    <property type="molecule type" value="Genomic_DNA"/>
</dbReference>
<accession>A0A6A4WKU8</accession>
<evidence type="ECO:0000256" key="1">
    <source>
        <dbReference type="SAM" id="MobiDB-lite"/>
    </source>
</evidence>
<feature type="compositionally biased region" description="Pro residues" evidence="1">
    <location>
        <begin position="455"/>
        <end position="465"/>
    </location>
</feature>
<feature type="compositionally biased region" description="Low complexity" evidence="1">
    <location>
        <begin position="154"/>
        <end position="163"/>
    </location>
</feature>
<feature type="region of interest" description="Disordered" evidence="1">
    <location>
        <begin position="351"/>
        <end position="383"/>
    </location>
</feature>
<feature type="region of interest" description="Disordered" evidence="1">
    <location>
        <begin position="105"/>
        <end position="129"/>
    </location>
</feature>
<feature type="region of interest" description="Disordered" evidence="1">
    <location>
        <begin position="440"/>
        <end position="492"/>
    </location>
</feature>
<keyword evidence="4" id="KW-1185">Reference proteome</keyword>
<reference evidence="3 4" key="1">
    <citation type="submission" date="2019-07" db="EMBL/GenBank/DDBJ databases">
        <title>Draft genome assembly of a fouling barnacle, Amphibalanus amphitrite (Darwin, 1854): The first reference genome for Thecostraca.</title>
        <authorList>
            <person name="Kim W."/>
        </authorList>
    </citation>
    <scope>NUCLEOTIDE SEQUENCE [LARGE SCALE GENOMIC DNA]</scope>
    <source>
        <strain evidence="3">SNU_AA5</strain>
        <tissue evidence="3">Soma without cirri and trophi</tissue>
    </source>
</reference>
<feature type="region of interest" description="Disordered" evidence="1">
    <location>
        <begin position="268"/>
        <end position="299"/>
    </location>
</feature>
<dbReference type="PROSITE" id="PS00028">
    <property type="entry name" value="ZINC_FINGER_C2H2_1"/>
    <property type="match status" value="2"/>
</dbReference>
<evidence type="ECO:0000313" key="4">
    <source>
        <dbReference type="Proteomes" id="UP000440578"/>
    </source>
</evidence>
<evidence type="ECO:0000313" key="3">
    <source>
        <dbReference type="EMBL" id="KAF0302828.1"/>
    </source>
</evidence>
<organism evidence="3 4">
    <name type="scientific">Amphibalanus amphitrite</name>
    <name type="common">Striped barnacle</name>
    <name type="synonym">Balanus amphitrite</name>
    <dbReference type="NCBI Taxonomy" id="1232801"/>
    <lineage>
        <taxon>Eukaryota</taxon>
        <taxon>Metazoa</taxon>
        <taxon>Ecdysozoa</taxon>
        <taxon>Arthropoda</taxon>
        <taxon>Crustacea</taxon>
        <taxon>Multicrustacea</taxon>
        <taxon>Cirripedia</taxon>
        <taxon>Thoracica</taxon>
        <taxon>Thoracicalcarea</taxon>
        <taxon>Balanomorpha</taxon>
        <taxon>Balanoidea</taxon>
        <taxon>Balanidae</taxon>
        <taxon>Amphibalaninae</taxon>
        <taxon>Amphibalanus</taxon>
    </lineage>
</organism>
<evidence type="ECO:0000259" key="2">
    <source>
        <dbReference type="PROSITE" id="PS00028"/>
    </source>
</evidence>
<feature type="domain" description="C2H2-type" evidence="2">
    <location>
        <begin position="303"/>
        <end position="324"/>
    </location>
</feature>
<sequence length="566" mass="58691">MGDGQVDRRLRCVLCGIDSFPSFSYFHTHHLYHHVLTRPSPVVVLEPLASAPPAGLRLTLRRNSSEPAAQFQVVHPSSADLDGVAAGAPEEWSAWQHAAADLWTDALSGDNDDDDDDEPWPKPKRSRKRSARLGMVNHLFNLLIISLSLSPLLPSPSTSPAAPGSERPPAPQPGSPMLGRPPAQATADGRWAPPPTSAAAGTQPEGGGAPTSVIRRNGAAGAVPSVSPGQPEGGSVRSPSTLLPHLIPIEASRPPAAAMVTPLAAHPAAVSPEAPRPASFGPKPPAAGTGQPLPPAAGTSAVCQQCGVPLPDAAAAQQHAAVYHGRPLPCRICSFWPTTAAELQHHLNTVHGGGQWQAPRPRQPQPASALRAPMAPPAKRPRMVAPQGVGQYTAVGAGRGVSPTAAGPAGVGRGQFAVPSPPGSFLCRYCRRQYTSAAARNQHEATAHVSQGHKLPPPPPPGPQPRPRHPSPVRPPLNQRRRGGGAAGARPGAPAQLVVPVFDLSVANAARLDALGVCGFLPVSKLGENRGQLGLPVVSVQGITKMGPSPRPVAFFHLGEAFSLRQ</sequence>
<feature type="compositionally biased region" description="Low complexity" evidence="1">
    <location>
        <begin position="356"/>
        <end position="373"/>
    </location>
</feature>
<comment type="caution">
    <text evidence="3">The sequence shown here is derived from an EMBL/GenBank/DDBJ whole genome shotgun (WGS) entry which is preliminary data.</text>
</comment>
<feature type="domain" description="C2H2-type" evidence="2">
    <location>
        <begin position="427"/>
        <end position="448"/>
    </location>
</feature>
<feature type="region of interest" description="Disordered" evidence="1">
    <location>
        <begin position="154"/>
        <end position="241"/>
    </location>
</feature>
<gene>
    <name evidence="3" type="ORF">FJT64_025110</name>
</gene>
<proteinExistence type="predicted"/>
<protein>
    <recommendedName>
        <fullName evidence="2">C2H2-type domain-containing protein</fullName>
    </recommendedName>
</protein>
<dbReference type="Proteomes" id="UP000440578">
    <property type="component" value="Unassembled WGS sequence"/>
</dbReference>
<dbReference type="SMART" id="SM00355">
    <property type="entry name" value="ZnF_C2H2"/>
    <property type="match status" value="4"/>
</dbReference>